<sequence>MSSSARNATGNKRCSSRFFRPRQTQNNQNTSRISVIAPTAPLPPRKIKKKSTLPRSMAPTAALPPEKNFHREPPMSFYFPLSSHTQIHTNMNTQTCGVLHVKPIFLTREKLCTTHVQCWCGLWYTSLIIKNKSVARGHIMCWKI</sequence>
<dbReference type="EMBL" id="ML975267">
    <property type="protein sequence ID" value="KAF1836944.1"/>
    <property type="molecule type" value="Genomic_DNA"/>
</dbReference>
<feature type="compositionally biased region" description="Polar residues" evidence="1">
    <location>
        <begin position="22"/>
        <end position="33"/>
    </location>
</feature>
<dbReference type="Proteomes" id="UP000800040">
    <property type="component" value="Unassembled WGS sequence"/>
</dbReference>
<feature type="compositionally biased region" description="Polar residues" evidence="1">
    <location>
        <begin position="1"/>
        <end position="13"/>
    </location>
</feature>
<organism evidence="2 3">
    <name type="scientific">Decorospora gaudefroyi</name>
    <dbReference type="NCBI Taxonomy" id="184978"/>
    <lineage>
        <taxon>Eukaryota</taxon>
        <taxon>Fungi</taxon>
        <taxon>Dikarya</taxon>
        <taxon>Ascomycota</taxon>
        <taxon>Pezizomycotina</taxon>
        <taxon>Dothideomycetes</taxon>
        <taxon>Pleosporomycetidae</taxon>
        <taxon>Pleosporales</taxon>
        <taxon>Pleosporineae</taxon>
        <taxon>Pleosporaceae</taxon>
        <taxon>Decorospora</taxon>
    </lineage>
</organism>
<protein>
    <submittedName>
        <fullName evidence="2">Uncharacterized protein</fullName>
    </submittedName>
</protein>
<proteinExistence type="predicted"/>
<feature type="region of interest" description="Disordered" evidence="1">
    <location>
        <begin position="1"/>
        <end position="69"/>
    </location>
</feature>
<dbReference type="AlphaFoldDB" id="A0A6A5KRA8"/>
<evidence type="ECO:0000256" key="1">
    <source>
        <dbReference type="SAM" id="MobiDB-lite"/>
    </source>
</evidence>
<gene>
    <name evidence="2" type="ORF">BDW02DRAFT_195598</name>
</gene>
<evidence type="ECO:0000313" key="3">
    <source>
        <dbReference type="Proteomes" id="UP000800040"/>
    </source>
</evidence>
<reference evidence="2" key="1">
    <citation type="submission" date="2020-01" db="EMBL/GenBank/DDBJ databases">
        <authorList>
            <consortium name="DOE Joint Genome Institute"/>
            <person name="Haridas S."/>
            <person name="Albert R."/>
            <person name="Binder M."/>
            <person name="Bloem J."/>
            <person name="Labutti K."/>
            <person name="Salamov A."/>
            <person name="Andreopoulos B."/>
            <person name="Baker S.E."/>
            <person name="Barry K."/>
            <person name="Bills G."/>
            <person name="Bluhm B.H."/>
            <person name="Cannon C."/>
            <person name="Castanera R."/>
            <person name="Culley D.E."/>
            <person name="Daum C."/>
            <person name="Ezra D."/>
            <person name="Gonzalez J.B."/>
            <person name="Henrissat B."/>
            <person name="Kuo A."/>
            <person name="Liang C."/>
            <person name="Lipzen A."/>
            <person name="Lutzoni F."/>
            <person name="Magnuson J."/>
            <person name="Mondo S."/>
            <person name="Nolan M."/>
            <person name="Ohm R."/>
            <person name="Pangilinan J."/>
            <person name="Park H.-J."/>
            <person name="Ramirez L."/>
            <person name="Alfaro M."/>
            <person name="Sun H."/>
            <person name="Tritt A."/>
            <person name="Yoshinaga Y."/>
            <person name="Zwiers L.-H."/>
            <person name="Turgeon B.G."/>
            <person name="Goodwin S.B."/>
            <person name="Spatafora J.W."/>
            <person name="Crous P.W."/>
            <person name="Grigoriev I.V."/>
        </authorList>
    </citation>
    <scope>NUCLEOTIDE SEQUENCE</scope>
    <source>
        <strain evidence="2">P77</strain>
    </source>
</reference>
<name>A0A6A5KRA8_9PLEO</name>
<keyword evidence="3" id="KW-1185">Reference proteome</keyword>
<accession>A0A6A5KRA8</accession>
<evidence type="ECO:0000313" key="2">
    <source>
        <dbReference type="EMBL" id="KAF1836944.1"/>
    </source>
</evidence>